<name>A0A100YA58_9ACTN</name>
<dbReference type="InterPro" id="IPR051600">
    <property type="entry name" value="Beta-PGM-like"/>
</dbReference>
<evidence type="ECO:0000313" key="7">
    <source>
        <dbReference type="Proteomes" id="UP000054011"/>
    </source>
</evidence>
<dbReference type="SUPFAM" id="SSF56784">
    <property type="entry name" value="HAD-like"/>
    <property type="match status" value="1"/>
</dbReference>
<dbReference type="GO" id="GO:0046872">
    <property type="term" value="F:metal ion binding"/>
    <property type="evidence" value="ECO:0007669"/>
    <property type="project" value="UniProtKB-KW"/>
</dbReference>
<sequence>MSPPTARGTVVPALRAVRAVVFDTDGVLTDSARVHAAAWKETFDAFLAGLPPDAADPAARRPFDTADDYPRYVDGRSRRDGAAAFLASRGLPAGPAVVERVTADKERRFTARLRGRPVDAYPGTVRLLRALRDGGVPMAAASASRHAREVLRGARLLDLFDALVDGVEAARLGLPGKPDPALFQEAARRLGTPAGRCAVVEDALAGVEAGRRGGFALVVGVDRTGRPGGAEALRRHGADLVVRDLSELLAVREGQPS</sequence>
<keyword evidence="6" id="KW-0378">Hydrolase</keyword>
<evidence type="ECO:0000256" key="4">
    <source>
        <dbReference type="ARBA" id="ARBA00022842"/>
    </source>
</evidence>
<comment type="cofactor">
    <cofactor evidence="1">
        <name>Mg(2+)</name>
        <dbReference type="ChEBI" id="CHEBI:18420"/>
    </cofactor>
</comment>
<dbReference type="PANTHER" id="PTHR46193">
    <property type="entry name" value="6-PHOSPHOGLUCONATE PHOSPHATASE"/>
    <property type="match status" value="1"/>
</dbReference>
<dbReference type="InterPro" id="IPR036412">
    <property type="entry name" value="HAD-like_sf"/>
</dbReference>
<comment type="similarity">
    <text evidence="2">Belongs to the HAD-like hydrolase superfamily. CbbY/CbbZ/Gph/YieH family.</text>
</comment>
<dbReference type="Pfam" id="PF00702">
    <property type="entry name" value="Hydrolase"/>
    <property type="match status" value="1"/>
</dbReference>
<evidence type="ECO:0000256" key="3">
    <source>
        <dbReference type="ARBA" id="ARBA00022723"/>
    </source>
</evidence>
<evidence type="ECO:0000256" key="2">
    <source>
        <dbReference type="ARBA" id="ARBA00006171"/>
    </source>
</evidence>
<accession>A0A100YA58</accession>
<keyword evidence="5" id="KW-0119">Carbohydrate metabolism</keyword>
<organism evidence="6 7">
    <name type="scientific">Streptomyces kanasensis</name>
    <dbReference type="NCBI Taxonomy" id="936756"/>
    <lineage>
        <taxon>Bacteria</taxon>
        <taxon>Bacillati</taxon>
        <taxon>Actinomycetota</taxon>
        <taxon>Actinomycetes</taxon>
        <taxon>Kitasatosporales</taxon>
        <taxon>Streptomycetaceae</taxon>
        <taxon>Streptomyces</taxon>
    </lineage>
</organism>
<dbReference type="Gene3D" id="1.10.150.240">
    <property type="entry name" value="Putative phosphatase, domain 2"/>
    <property type="match status" value="1"/>
</dbReference>
<evidence type="ECO:0000256" key="5">
    <source>
        <dbReference type="ARBA" id="ARBA00023277"/>
    </source>
</evidence>
<dbReference type="SFLD" id="SFLDG01129">
    <property type="entry name" value="C1.5:_HAD__Beta-PGM__Phosphata"/>
    <property type="match status" value="1"/>
</dbReference>
<dbReference type="Proteomes" id="UP000054011">
    <property type="component" value="Unassembled WGS sequence"/>
</dbReference>
<gene>
    <name evidence="6" type="ORF">ATE80_01645</name>
</gene>
<dbReference type="EMBL" id="LNSV01000002">
    <property type="protein sequence ID" value="KUH40600.1"/>
    <property type="molecule type" value="Genomic_DNA"/>
</dbReference>
<dbReference type="AlphaFoldDB" id="A0A100YA58"/>
<dbReference type="Gene3D" id="3.40.50.1000">
    <property type="entry name" value="HAD superfamily/HAD-like"/>
    <property type="match status" value="1"/>
</dbReference>
<dbReference type="RefSeq" id="WP_058940256.1">
    <property type="nucleotide sequence ID" value="NZ_LNSV01000002.1"/>
</dbReference>
<protein>
    <submittedName>
        <fullName evidence="6">Hydrolase</fullName>
    </submittedName>
</protein>
<evidence type="ECO:0000313" key="6">
    <source>
        <dbReference type="EMBL" id="KUH40600.1"/>
    </source>
</evidence>
<dbReference type="InterPro" id="IPR006439">
    <property type="entry name" value="HAD-SF_hydro_IA"/>
</dbReference>
<dbReference type="NCBIfam" id="TIGR01509">
    <property type="entry name" value="HAD-SF-IA-v3"/>
    <property type="match status" value="1"/>
</dbReference>
<dbReference type="PANTHER" id="PTHR46193:SF18">
    <property type="entry name" value="HEXITOL PHOSPHATASE B"/>
    <property type="match status" value="1"/>
</dbReference>
<dbReference type="InterPro" id="IPR023214">
    <property type="entry name" value="HAD_sf"/>
</dbReference>
<dbReference type="GO" id="GO:0016787">
    <property type="term" value="F:hydrolase activity"/>
    <property type="evidence" value="ECO:0007669"/>
    <property type="project" value="UniProtKB-KW"/>
</dbReference>
<dbReference type="SFLD" id="SFLDS00003">
    <property type="entry name" value="Haloacid_Dehalogenase"/>
    <property type="match status" value="1"/>
</dbReference>
<evidence type="ECO:0000256" key="1">
    <source>
        <dbReference type="ARBA" id="ARBA00001946"/>
    </source>
</evidence>
<proteinExistence type="inferred from homology"/>
<dbReference type="STRING" id="936756.ATE80_01645"/>
<reference evidence="6 7" key="1">
    <citation type="submission" date="2015-11" db="EMBL/GenBank/DDBJ databases">
        <title>Genome-wide analysis reveals the secondary metabolome in Streptomyces kanasensis ZX01.</title>
        <authorList>
            <person name="Zhang G."/>
            <person name="Han L."/>
            <person name="Feng J."/>
            <person name="Zhang X."/>
        </authorList>
    </citation>
    <scope>NUCLEOTIDE SEQUENCE [LARGE SCALE GENOMIC DNA]</scope>
    <source>
        <strain evidence="6 7">ZX01</strain>
    </source>
</reference>
<dbReference type="OrthoDB" id="9797743at2"/>
<comment type="caution">
    <text evidence="6">The sequence shown here is derived from an EMBL/GenBank/DDBJ whole genome shotgun (WGS) entry which is preliminary data.</text>
</comment>
<keyword evidence="4" id="KW-0460">Magnesium</keyword>
<dbReference type="InterPro" id="IPR023198">
    <property type="entry name" value="PGP-like_dom2"/>
</dbReference>
<keyword evidence="7" id="KW-1185">Reference proteome</keyword>
<keyword evidence="3" id="KW-0479">Metal-binding</keyword>